<dbReference type="RefSeq" id="WP_165114721.1">
    <property type="nucleotide sequence ID" value="NZ_JAAKZG010000002.1"/>
</dbReference>
<proteinExistence type="predicted"/>
<accession>A0A7C9V727</accession>
<feature type="region of interest" description="Disordered" evidence="1">
    <location>
        <begin position="63"/>
        <end position="86"/>
    </location>
</feature>
<gene>
    <name evidence="2" type="ORF">G6N74_04145</name>
</gene>
<comment type="caution">
    <text evidence="2">The sequence shown here is derived from an EMBL/GenBank/DDBJ whole genome shotgun (WGS) entry which is preliminary data.</text>
</comment>
<organism evidence="2 3">
    <name type="scientific">Mesorhizobium zhangyense</name>
    <dbReference type="NCBI Taxonomy" id="1776730"/>
    <lineage>
        <taxon>Bacteria</taxon>
        <taxon>Pseudomonadati</taxon>
        <taxon>Pseudomonadota</taxon>
        <taxon>Alphaproteobacteria</taxon>
        <taxon>Hyphomicrobiales</taxon>
        <taxon>Phyllobacteriaceae</taxon>
        <taxon>Mesorhizobium</taxon>
    </lineage>
</organism>
<sequence length="86" mass="9597">MNSYESQYSGRYKHWTPEDIAQLRRMARSQASVTAIARRFNRSVGAVRTRAYAEGISLAQGNKTPPIARATFKPVSRPESSPLEAV</sequence>
<evidence type="ECO:0000313" key="3">
    <source>
        <dbReference type="Proteomes" id="UP000481252"/>
    </source>
</evidence>
<dbReference type="AlphaFoldDB" id="A0A7C9V727"/>
<keyword evidence="3" id="KW-1185">Reference proteome</keyword>
<dbReference type="EMBL" id="JAAKZG010000002">
    <property type="protein sequence ID" value="NGN40246.1"/>
    <property type="molecule type" value="Genomic_DNA"/>
</dbReference>
<evidence type="ECO:0000256" key="1">
    <source>
        <dbReference type="SAM" id="MobiDB-lite"/>
    </source>
</evidence>
<protein>
    <submittedName>
        <fullName evidence="2">Uncharacterized protein</fullName>
    </submittedName>
</protein>
<dbReference type="Proteomes" id="UP000481252">
    <property type="component" value="Unassembled WGS sequence"/>
</dbReference>
<name>A0A7C9V727_9HYPH</name>
<evidence type="ECO:0000313" key="2">
    <source>
        <dbReference type="EMBL" id="NGN40246.1"/>
    </source>
</evidence>
<reference evidence="2 3" key="1">
    <citation type="submission" date="2020-02" db="EMBL/GenBank/DDBJ databases">
        <title>Genome sequence of the type strain CGMCC 1.15528 of Mesorhizobium zhangyense.</title>
        <authorList>
            <person name="Gao J."/>
            <person name="Sun J."/>
        </authorList>
    </citation>
    <scope>NUCLEOTIDE SEQUENCE [LARGE SCALE GENOMIC DNA]</scope>
    <source>
        <strain evidence="2 3">CGMCC 1.15528</strain>
    </source>
</reference>